<name>A0ABX6QSU1_9HYPH</name>
<evidence type="ECO:0000313" key="2">
    <source>
        <dbReference type="Proteomes" id="UP000308530"/>
    </source>
</evidence>
<dbReference type="RefSeq" id="WP_138287416.1">
    <property type="nucleotide sequence ID" value="NZ_CP058351.1"/>
</dbReference>
<geneLocation type="plasmid" evidence="1 2">
    <name>pPRADMK78_01</name>
</geneLocation>
<keyword evidence="1" id="KW-0614">Plasmid</keyword>
<sequence length="163" mass="18071">MVMHDGTGTHNAMQWGFWLLDPGSRKITEAAVKGGVMAEEFKDRPAAFDDTETVKYIVLMTDGAISDQFSPRDPDRDPFKLPPNNKRDYAANEAVKRFEAACQQAKDKNITVFTIGFEVNSTAEAQMKKCASSAAHFYKVSGLAIEDAFKSISTTLNKLRLTQ</sequence>
<dbReference type="Gene3D" id="3.40.50.410">
    <property type="entry name" value="von Willebrand factor, type A domain"/>
    <property type="match status" value="1"/>
</dbReference>
<dbReference type="InterPro" id="IPR036465">
    <property type="entry name" value="vWFA_dom_sf"/>
</dbReference>
<keyword evidence="2" id="KW-1185">Reference proteome</keyword>
<dbReference type="EMBL" id="CP058351">
    <property type="protein sequence ID" value="QLF71600.1"/>
    <property type="molecule type" value="Genomic_DNA"/>
</dbReference>
<evidence type="ECO:0000313" key="1">
    <source>
        <dbReference type="EMBL" id="QLF71600.1"/>
    </source>
</evidence>
<dbReference type="SUPFAM" id="SSF53300">
    <property type="entry name" value="vWA-like"/>
    <property type="match status" value="1"/>
</dbReference>
<accession>A0ABX6QSU1</accession>
<organism evidence="1 2">
    <name type="scientific">Peteryoungia desertarenae</name>
    <dbReference type="NCBI Taxonomy" id="1813451"/>
    <lineage>
        <taxon>Bacteria</taxon>
        <taxon>Pseudomonadati</taxon>
        <taxon>Pseudomonadota</taxon>
        <taxon>Alphaproteobacteria</taxon>
        <taxon>Hyphomicrobiales</taxon>
        <taxon>Rhizobiaceae</taxon>
        <taxon>Peteryoungia</taxon>
    </lineage>
</organism>
<reference evidence="1 2" key="1">
    <citation type="submission" date="2020-06" db="EMBL/GenBank/DDBJ databases">
        <title>Genome sequence of Rhizobium sp strain ADMK78.</title>
        <authorList>
            <person name="Rahi P."/>
        </authorList>
    </citation>
    <scope>NUCLEOTIDE SEQUENCE [LARGE SCALE GENOMIC DNA]</scope>
    <source>
        <strain evidence="1 2">ADMK78</strain>
        <plasmid evidence="1 2">pPRADMK78_01</plasmid>
    </source>
</reference>
<dbReference type="Proteomes" id="UP000308530">
    <property type="component" value="Plasmid pPRADMK78_01"/>
</dbReference>
<protein>
    <submittedName>
        <fullName evidence="1">VWA domain-containing protein</fullName>
    </submittedName>
</protein>
<gene>
    <name evidence="1" type="ORF">FE840_018265</name>
</gene>
<proteinExistence type="predicted"/>